<evidence type="ECO:0000256" key="2">
    <source>
        <dbReference type="ARBA" id="ARBA00022452"/>
    </source>
</evidence>
<dbReference type="PANTHER" id="PTHR35093:SF8">
    <property type="entry name" value="OUTER MEMBRANE PROTEIN NMB0088-RELATED"/>
    <property type="match status" value="1"/>
</dbReference>
<organism evidence="7">
    <name type="scientific">hydrothermal vent metagenome</name>
    <dbReference type="NCBI Taxonomy" id="652676"/>
    <lineage>
        <taxon>unclassified sequences</taxon>
        <taxon>metagenomes</taxon>
        <taxon>ecological metagenomes</taxon>
    </lineage>
</organism>
<keyword evidence="3" id="KW-0812">Transmembrane</keyword>
<evidence type="ECO:0000256" key="6">
    <source>
        <dbReference type="ARBA" id="ARBA00023237"/>
    </source>
</evidence>
<keyword evidence="5" id="KW-0472">Membrane</keyword>
<evidence type="ECO:0000256" key="4">
    <source>
        <dbReference type="ARBA" id="ARBA00022729"/>
    </source>
</evidence>
<dbReference type="GO" id="GO:0015483">
    <property type="term" value="F:long-chain fatty acid transporting porin activity"/>
    <property type="evidence" value="ECO:0007669"/>
    <property type="project" value="TreeGrafter"/>
</dbReference>
<accession>A0A3B1BMT0</accession>
<protein>
    <recommendedName>
        <fullName evidence="8">Facilitator of salicylate uptake</fullName>
    </recommendedName>
</protein>
<dbReference type="PANTHER" id="PTHR35093">
    <property type="entry name" value="OUTER MEMBRANE PROTEIN NMB0088-RELATED"/>
    <property type="match status" value="1"/>
</dbReference>
<dbReference type="SUPFAM" id="SSF56935">
    <property type="entry name" value="Porins"/>
    <property type="match status" value="1"/>
</dbReference>
<keyword evidence="6" id="KW-0998">Cell outer membrane</keyword>
<evidence type="ECO:0000313" key="7">
    <source>
        <dbReference type="EMBL" id="VAX15851.1"/>
    </source>
</evidence>
<dbReference type="Gene3D" id="2.40.160.60">
    <property type="entry name" value="Outer membrane protein transport protein (OMPP1/FadL/TodX)"/>
    <property type="match status" value="1"/>
</dbReference>
<dbReference type="EMBL" id="UOGE01000002">
    <property type="protein sequence ID" value="VAX15851.1"/>
    <property type="molecule type" value="Genomic_DNA"/>
</dbReference>
<evidence type="ECO:0000256" key="1">
    <source>
        <dbReference type="ARBA" id="ARBA00004571"/>
    </source>
</evidence>
<reference evidence="7" key="1">
    <citation type="submission" date="2018-06" db="EMBL/GenBank/DDBJ databases">
        <authorList>
            <person name="Zhirakovskaya E."/>
        </authorList>
    </citation>
    <scope>NUCLEOTIDE SEQUENCE</scope>
</reference>
<comment type="subcellular location">
    <subcellularLocation>
        <location evidence="1">Cell outer membrane</location>
        <topology evidence="1">Multi-pass membrane protein</topology>
    </subcellularLocation>
</comment>
<evidence type="ECO:0008006" key="8">
    <source>
        <dbReference type="Google" id="ProtNLM"/>
    </source>
</evidence>
<keyword evidence="2" id="KW-1134">Transmembrane beta strand</keyword>
<evidence type="ECO:0000256" key="5">
    <source>
        <dbReference type="ARBA" id="ARBA00023136"/>
    </source>
</evidence>
<keyword evidence="4" id="KW-0732">Signal</keyword>
<evidence type="ECO:0000256" key="3">
    <source>
        <dbReference type="ARBA" id="ARBA00022692"/>
    </source>
</evidence>
<dbReference type="GO" id="GO:0009279">
    <property type="term" value="C:cell outer membrane"/>
    <property type="evidence" value="ECO:0007669"/>
    <property type="project" value="UniProtKB-SubCell"/>
</dbReference>
<dbReference type="Pfam" id="PF03349">
    <property type="entry name" value="Toluene_X"/>
    <property type="match status" value="1"/>
</dbReference>
<sequence>MKNLFKLLSIACLVTVMSSAPAFAVNGNQVRGVGAYGEGMSGAVTAAPFDTSTLVTNPAGITKIGNRTDMNFSLFSPKRKVDFSASGGEETYGNTDFYMLPGIGLSGQVGDDDTLFVGMGIFVTAGMGADFGPMKGIGIGAPGADRNPTWRLFSKMQFWKMTPTIAKKINDQFSIAGSININYQEVQLQQSVVDSKYGTNGIMANSAEGTMGYGFTLGALYEVNDMITFGANYSSRQNMGDMKYNLLAGSLALPNKDGTSAVNAVGGEYAIDLDFPSQWALGVAVKPMPTLLITADYKRINFSESYDQVDIKGDFVNMGPSGPVGTSNKYTLDFGWEDISVMAIAVQFQVAEAAWIRAGYNQSDSTVGEEDVSNNVALPAVGKTSWSLGATINLGDMWQTSLAYVNMQENTVEASDGSGTQITLGGTSLTWGLGARF</sequence>
<proteinExistence type="predicted"/>
<name>A0A3B1BMT0_9ZZZZ</name>
<dbReference type="AlphaFoldDB" id="A0A3B1BMT0"/>
<gene>
    <name evidence="7" type="ORF">MNBD_NITROSPINAE02-1257</name>
</gene>
<dbReference type="InterPro" id="IPR005017">
    <property type="entry name" value="OMPP1/FadL/TodX"/>
</dbReference>